<name>A0ABY6D8A8_9RHOB</name>
<gene>
    <name evidence="1" type="ORF">N7U68_14800</name>
</gene>
<keyword evidence="2" id="KW-1185">Reference proteome</keyword>
<dbReference type="EMBL" id="CP106738">
    <property type="protein sequence ID" value="UXX82357.1"/>
    <property type="molecule type" value="Genomic_DNA"/>
</dbReference>
<dbReference type="Proteomes" id="UP001064087">
    <property type="component" value="Chromosome"/>
</dbReference>
<reference evidence="1" key="1">
    <citation type="submission" date="2022-10" db="EMBL/GenBank/DDBJ databases">
        <title>Roseovarius pelagicus sp. nov., isolated from Arctic seawater.</title>
        <authorList>
            <person name="Hong Y.W."/>
            <person name="Hwang C.Y."/>
        </authorList>
    </citation>
    <scope>NUCLEOTIDE SEQUENCE</scope>
    <source>
        <strain evidence="1">HL-MP18</strain>
    </source>
</reference>
<evidence type="ECO:0000313" key="2">
    <source>
        <dbReference type="Proteomes" id="UP001064087"/>
    </source>
</evidence>
<sequence length="140" mass="15978">MDRDFGGEWSTAEVAPRDVRKEVARLVMRELTITGAVEDRILAHGLEQIRNDAEKAEWLRDRMAAFLKRQKAAQEAAAQKMADAYSVATDGDQRRLNDLRSEIVWEHAVLLCQRGEKSPTLAAFDRAQERALREFLQPDL</sequence>
<dbReference type="RefSeq" id="WP_263047304.1">
    <property type="nucleotide sequence ID" value="NZ_CP106738.1"/>
</dbReference>
<evidence type="ECO:0000313" key="1">
    <source>
        <dbReference type="EMBL" id="UXX82357.1"/>
    </source>
</evidence>
<organism evidence="1 2">
    <name type="scientific">Roseovarius pelagicus</name>
    <dbReference type="NCBI Taxonomy" id="2980108"/>
    <lineage>
        <taxon>Bacteria</taxon>
        <taxon>Pseudomonadati</taxon>
        <taxon>Pseudomonadota</taxon>
        <taxon>Alphaproteobacteria</taxon>
        <taxon>Rhodobacterales</taxon>
        <taxon>Roseobacteraceae</taxon>
        <taxon>Roseovarius</taxon>
    </lineage>
</organism>
<protein>
    <submittedName>
        <fullName evidence="1">Uncharacterized protein</fullName>
    </submittedName>
</protein>
<proteinExistence type="predicted"/>
<accession>A0ABY6D8A8</accession>